<proteinExistence type="predicted"/>
<evidence type="ECO:0000256" key="4">
    <source>
        <dbReference type="ARBA" id="ARBA00023015"/>
    </source>
</evidence>
<comment type="subcellular location">
    <subcellularLocation>
        <location evidence="8 9">Nucleus</location>
    </subcellularLocation>
</comment>
<dbReference type="PROSITE" id="PS01361">
    <property type="entry name" value="ZF_DOF_1"/>
    <property type="match status" value="1"/>
</dbReference>
<reference evidence="12" key="2">
    <citation type="submission" date="2019-01" db="UniProtKB">
        <authorList>
            <consortium name="EnsemblPlants"/>
        </authorList>
    </citation>
    <scope>IDENTIFICATION</scope>
    <source>
        <strain evidence="12">cv. Heinz 1706</strain>
    </source>
</reference>
<dbReference type="Pfam" id="PF02701">
    <property type="entry name" value="Zn_ribbon_Dof"/>
    <property type="match status" value="1"/>
</dbReference>
<dbReference type="EnsemblPlants" id="Solyc06g069385.1.1">
    <property type="protein sequence ID" value="Solyc06g069385.1.1"/>
    <property type="gene ID" value="Solyc06g069385.1"/>
</dbReference>
<dbReference type="AlphaFoldDB" id="A0A3Q7HTR9"/>
<feature type="region of interest" description="Disordered" evidence="10">
    <location>
        <begin position="147"/>
        <end position="208"/>
    </location>
</feature>
<evidence type="ECO:0000256" key="10">
    <source>
        <dbReference type="SAM" id="MobiDB-lite"/>
    </source>
</evidence>
<evidence type="ECO:0000313" key="12">
    <source>
        <dbReference type="EnsemblPlants" id="Solyc06g069385.1.1"/>
    </source>
</evidence>
<keyword evidence="13" id="KW-1185">Reference proteome</keyword>
<organism evidence="12">
    <name type="scientific">Solanum lycopersicum</name>
    <name type="common">Tomato</name>
    <name type="synonym">Lycopersicon esculentum</name>
    <dbReference type="NCBI Taxonomy" id="4081"/>
    <lineage>
        <taxon>Eukaryota</taxon>
        <taxon>Viridiplantae</taxon>
        <taxon>Streptophyta</taxon>
        <taxon>Embryophyta</taxon>
        <taxon>Tracheophyta</taxon>
        <taxon>Spermatophyta</taxon>
        <taxon>Magnoliopsida</taxon>
        <taxon>eudicotyledons</taxon>
        <taxon>Gunneridae</taxon>
        <taxon>Pentapetalae</taxon>
        <taxon>asterids</taxon>
        <taxon>lamiids</taxon>
        <taxon>Solanales</taxon>
        <taxon>Solanaceae</taxon>
        <taxon>Solanoideae</taxon>
        <taxon>Solaneae</taxon>
        <taxon>Solanum</taxon>
        <taxon>Solanum subgen. Lycopersicon</taxon>
    </lineage>
</organism>
<dbReference type="GO" id="GO:0005634">
    <property type="term" value="C:nucleus"/>
    <property type="evidence" value="ECO:0007669"/>
    <property type="project" value="UniProtKB-SubCell"/>
</dbReference>
<evidence type="ECO:0000313" key="13">
    <source>
        <dbReference type="Proteomes" id="UP000004994"/>
    </source>
</evidence>
<dbReference type="PROSITE" id="PS50884">
    <property type="entry name" value="ZF_DOF_2"/>
    <property type="match status" value="1"/>
</dbReference>
<keyword evidence="5 8" id="KW-0238">DNA-binding</keyword>
<dbReference type="PANTHER" id="PTHR31992">
    <property type="entry name" value="DOF ZINC FINGER PROTEIN DOF1.4-RELATED"/>
    <property type="match status" value="1"/>
</dbReference>
<dbReference type="Gramene" id="Solyc06g069385.1.1">
    <property type="protein sequence ID" value="Solyc06g069385.1.1"/>
    <property type="gene ID" value="Solyc06g069385.1"/>
</dbReference>
<comment type="function">
    <text evidence="9">Transcription factor that binds specifically to a 5'-AA[AG]G-3' consensus core sequence.</text>
</comment>
<evidence type="ECO:0000256" key="8">
    <source>
        <dbReference type="PROSITE-ProRule" id="PRU00071"/>
    </source>
</evidence>
<sequence>MSANDGLLKTVAANKPIKQNDDVASYESIITDTKLPTYINIALADNPTPYDSWTLLATHSPPYTCPSFSTHLHGPYGGGGRFLGGAGDRRLRPNNHQNHQALKCPRCDSLNTKFCYYNNYNLSQPRHFCKSCRRYWTKGGVLRNVPVGGGCRKSKRSKPKSTTADDTPEEPKSDTNSSSESSSLTATTTAAAAATANTPGAATTEDVSATSSNSASTYLNFPDSNFFIPHSTNQTFDDQPLMENSVEDQFQDIGNFTNMMTSSNDPFNMVDIPAYRLPENQNSNEQWNTETKMVETLPTSGEMKMEQMSTDFLNQTGRVDEYPGLHQSNSELTPLNWQTGGDHGLYDLTGTVDHQSYWSQTQWGENDNSLNFLP</sequence>
<evidence type="ECO:0000256" key="7">
    <source>
        <dbReference type="ARBA" id="ARBA00023242"/>
    </source>
</evidence>
<evidence type="ECO:0000256" key="6">
    <source>
        <dbReference type="ARBA" id="ARBA00023163"/>
    </source>
</evidence>
<keyword evidence="6 9" id="KW-0804">Transcription</keyword>
<dbReference type="GO" id="GO:0003700">
    <property type="term" value="F:DNA-binding transcription factor activity"/>
    <property type="evidence" value="ECO:0007669"/>
    <property type="project" value="UniProtKB-UniRule"/>
</dbReference>
<evidence type="ECO:0000256" key="2">
    <source>
        <dbReference type="ARBA" id="ARBA00022771"/>
    </source>
</evidence>
<name>A0A3Q7HTR9_SOLLC</name>
<evidence type="ECO:0000256" key="1">
    <source>
        <dbReference type="ARBA" id="ARBA00022723"/>
    </source>
</evidence>
<feature type="compositionally biased region" description="Low complexity" evidence="10">
    <location>
        <begin position="174"/>
        <end position="204"/>
    </location>
</feature>
<evidence type="ECO:0000256" key="5">
    <source>
        <dbReference type="ARBA" id="ARBA00023125"/>
    </source>
</evidence>
<dbReference type="STRING" id="4081.A0A3Q7HTR9"/>
<accession>A0A3Q7HTR9</accession>
<reference evidence="12" key="1">
    <citation type="journal article" date="2012" name="Nature">
        <title>The tomato genome sequence provides insights into fleshy fruit evolution.</title>
        <authorList>
            <consortium name="Tomato Genome Consortium"/>
        </authorList>
    </citation>
    <scope>NUCLEOTIDE SEQUENCE [LARGE SCALE GENOMIC DNA]</scope>
    <source>
        <strain evidence="12">cv. Heinz 1706</strain>
    </source>
</reference>
<dbReference type="InterPro" id="IPR003851">
    <property type="entry name" value="Znf_Dof"/>
</dbReference>
<dbReference type="InParanoid" id="A0A3Q7HTR9"/>
<protein>
    <recommendedName>
        <fullName evidence="9">Dof zinc finger protein</fullName>
    </recommendedName>
</protein>
<keyword evidence="1 9" id="KW-0479">Metal-binding</keyword>
<dbReference type="FunCoup" id="A0A3Q7HTR9">
    <property type="interactions" value="149"/>
</dbReference>
<dbReference type="InterPro" id="IPR045174">
    <property type="entry name" value="Dof"/>
</dbReference>
<dbReference type="Proteomes" id="UP000004994">
    <property type="component" value="Chromosome 6"/>
</dbReference>
<evidence type="ECO:0000256" key="9">
    <source>
        <dbReference type="RuleBase" id="RU369094"/>
    </source>
</evidence>
<dbReference type="OMA" id="WADQDPP"/>
<keyword evidence="2 8" id="KW-0863">Zinc-finger</keyword>
<keyword evidence="4 9" id="KW-0805">Transcription regulation</keyword>
<dbReference type="PANTHER" id="PTHR31992:SF309">
    <property type="entry name" value="DOF ZINC FINGER PROTEIN"/>
    <property type="match status" value="1"/>
</dbReference>
<evidence type="ECO:0000259" key="11">
    <source>
        <dbReference type="PROSITE" id="PS50884"/>
    </source>
</evidence>
<keyword evidence="7 8" id="KW-0539">Nucleus</keyword>
<feature type="domain" description="Dof-type" evidence="11">
    <location>
        <begin position="102"/>
        <end position="156"/>
    </location>
</feature>
<keyword evidence="3 9" id="KW-0862">Zinc</keyword>
<dbReference type="GO" id="GO:0008270">
    <property type="term" value="F:zinc ion binding"/>
    <property type="evidence" value="ECO:0007669"/>
    <property type="project" value="UniProtKB-KW"/>
</dbReference>
<evidence type="ECO:0000256" key="3">
    <source>
        <dbReference type="ARBA" id="ARBA00022833"/>
    </source>
</evidence>
<dbReference type="GO" id="GO:0003677">
    <property type="term" value="F:DNA binding"/>
    <property type="evidence" value="ECO:0007669"/>
    <property type="project" value="UniProtKB-UniRule"/>
</dbReference>